<organism evidence="1">
    <name type="scientific">bioreactor metagenome</name>
    <dbReference type="NCBI Taxonomy" id="1076179"/>
    <lineage>
        <taxon>unclassified sequences</taxon>
        <taxon>metagenomes</taxon>
        <taxon>ecological metagenomes</taxon>
    </lineage>
</organism>
<dbReference type="AlphaFoldDB" id="A0A645FV95"/>
<evidence type="ECO:0000313" key="1">
    <source>
        <dbReference type="EMBL" id="MPN18448.1"/>
    </source>
</evidence>
<reference evidence="1" key="1">
    <citation type="submission" date="2019-08" db="EMBL/GenBank/DDBJ databases">
        <authorList>
            <person name="Kucharzyk K."/>
            <person name="Murdoch R.W."/>
            <person name="Higgins S."/>
            <person name="Loffler F."/>
        </authorList>
    </citation>
    <scope>NUCLEOTIDE SEQUENCE</scope>
</reference>
<accession>A0A645FV95</accession>
<sequence length="163" mass="18016">MIELELINGQTAQVGQRRIARAEIIERHRHAHGAQLRQLARHVVHVIECGVFGDLQIQLARKHVGIAREVREYPFGEFAVPQPLGIDVDADLHVDALALQAGDLGERRIHQPVGELGFQLGAVDDMQKRSRQHHAVLGMHPAHQCLGAHHGAALQVDLGLQIQ</sequence>
<proteinExistence type="predicted"/>
<dbReference type="EMBL" id="VSSQ01065778">
    <property type="protein sequence ID" value="MPN18448.1"/>
    <property type="molecule type" value="Genomic_DNA"/>
</dbReference>
<name>A0A645FV95_9ZZZZ</name>
<protein>
    <submittedName>
        <fullName evidence="1">Uncharacterized protein</fullName>
    </submittedName>
</protein>
<gene>
    <name evidence="1" type="ORF">SDC9_165808</name>
</gene>
<comment type="caution">
    <text evidence="1">The sequence shown here is derived from an EMBL/GenBank/DDBJ whole genome shotgun (WGS) entry which is preliminary data.</text>
</comment>